<dbReference type="HOGENOM" id="CLU_423113_0_0_1"/>
<keyword evidence="4" id="KW-1185">Reference proteome</keyword>
<dbReference type="EMBL" id="KN834772">
    <property type="protein sequence ID" value="KIK61048.1"/>
    <property type="molecule type" value="Genomic_DNA"/>
</dbReference>
<feature type="compositionally biased region" description="Acidic residues" evidence="2">
    <location>
        <begin position="424"/>
        <end position="436"/>
    </location>
</feature>
<dbReference type="OrthoDB" id="288590at2759"/>
<feature type="coiled-coil region" evidence="1">
    <location>
        <begin position="481"/>
        <end position="513"/>
    </location>
</feature>
<feature type="compositionally biased region" description="Basic and acidic residues" evidence="2">
    <location>
        <begin position="437"/>
        <end position="454"/>
    </location>
</feature>
<reference evidence="3 4" key="1">
    <citation type="submission" date="2014-04" db="EMBL/GenBank/DDBJ databases">
        <title>Evolutionary Origins and Diversification of the Mycorrhizal Mutualists.</title>
        <authorList>
            <consortium name="DOE Joint Genome Institute"/>
            <consortium name="Mycorrhizal Genomics Consortium"/>
            <person name="Kohler A."/>
            <person name="Kuo A."/>
            <person name="Nagy L.G."/>
            <person name="Floudas D."/>
            <person name="Copeland A."/>
            <person name="Barry K.W."/>
            <person name="Cichocki N."/>
            <person name="Veneault-Fourrey C."/>
            <person name="LaButti K."/>
            <person name="Lindquist E.A."/>
            <person name="Lipzen A."/>
            <person name="Lundell T."/>
            <person name="Morin E."/>
            <person name="Murat C."/>
            <person name="Riley R."/>
            <person name="Ohm R."/>
            <person name="Sun H."/>
            <person name="Tunlid A."/>
            <person name="Henrissat B."/>
            <person name="Grigoriev I.V."/>
            <person name="Hibbett D.S."/>
            <person name="Martin F."/>
        </authorList>
    </citation>
    <scope>NUCLEOTIDE SEQUENCE [LARGE SCALE GENOMIC DNA]</scope>
    <source>
        <strain evidence="3 4">FD-317 M1</strain>
    </source>
</reference>
<feature type="compositionally biased region" description="Basic and acidic residues" evidence="2">
    <location>
        <begin position="413"/>
        <end position="423"/>
    </location>
</feature>
<sequence length="648" mass="71655">MSASTDERNFSEILQVDRVAARLLFLSSRLNGLGRKKTSCSNSLKQLNDGLKDSPDILKSEYLGAPESRQGDFSELFANLETTLTDCEALVERLDGRNALLTLVYLVPDFITIKKCLEEVKQKRSELQGRISRLKEHWPNQTCSSQSNQLPTASMVREHSQSESLSLNPPNTSIPLSSQPLTTASRSPHSFSGARVGNLQESHFNSAANDINTVHNNPPNIVNHGGSPVFALSSNPLHTSIPSSSQPLAMASPHSFSNASVHSIQRSQFNSAANNMNVTHNYPPNIVNNGGSVVFNIHYGSGHAWAQAGQVLNDTFGKIAESLGLPPQSLTAYSEPCAEFQKDRTATMLRLFWYEGNEERMVAEPLCDLGPLSFVMGDTPGLEVWNRYTGSSWGIETNNDIDPWSEVAVPKSAESKGDKVHEEGADDDDEITESSGDEGRGGAEFNPRDKKGLEGEGDSEGQMKLLSKGHRKIRTVAILVMATKKEWLEKERLEKERLEKERLEKELEEAGHSAQGFLITAFYERKELRRRFLGLEYHLELASNRPGELHVNDMDLDGDSSPLPVNDMHFDRDSSHLHVNDMDLDGDSSPLPVNDMHFDRDSSPLNVNDMDLDGDSSPLPVNDMHFDRDSSPLHVNDMDLDGDSSPLP</sequence>
<organism evidence="3 4">
    <name type="scientific">Collybiopsis luxurians FD-317 M1</name>
    <dbReference type="NCBI Taxonomy" id="944289"/>
    <lineage>
        <taxon>Eukaryota</taxon>
        <taxon>Fungi</taxon>
        <taxon>Dikarya</taxon>
        <taxon>Basidiomycota</taxon>
        <taxon>Agaricomycotina</taxon>
        <taxon>Agaricomycetes</taxon>
        <taxon>Agaricomycetidae</taxon>
        <taxon>Agaricales</taxon>
        <taxon>Marasmiineae</taxon>
        <taxon>Omphalotaceae</taxon>
        <taxon>Collybiopsis</taxon>
        <taxon>Collybiopsis luxurians</taxon>
    </lineage>
</organism>
<proteinExistence type="predicted"/>
<feature type="compositionally biased region" description="Polar residues" evidence="2">
    <location>
        <begin position="139"/>
        <end position="152"/>
    </location>
</feature>
<dbReference type="AlphaFoldDB" id="A0A0D0CXS2"/>
<evidence type="ECO:0000313" key="3">
    <source>
        <dbReference type="EMBL" id="KIK61048.1"/>
    </source>
</evidence>
<dbReference type="Proteomes" id="UP000053593">
    <property type="component" value="Unassembled WGS sequence"/>
</dbReference>
<feature type="region of interest" description="Disordered" evidence="2">
    <location>
        <begin position="138"/>
        <end position="195"/>
    </location>
</feature>
<name>A0A0D0CXS2_9AGAR</name>
<gene>
    <name evidence="3" type="ORF">GYMLUDRAFT_261007</name>
</gene>
<evidence type="ECO:0000313" key="4">
    <source>
        <dbReference type="Proteomes" id="UP000053593"/>
    </source>
</evidence>
<evidence type="ECO:0000256" key="2">
    <source>
        <dbReference type="SAM" id="MobiDB-lite"/>
    </source>
</evidence>
<evidence type="ECO:0000256" key="1">
    <source>
        <dbReference type="SAM" id="Coils"/>
    </source>
</evidence>
<keyword evidence="1" id="KW-0175">Coiled coil</keyword>
<accession>A0A0D0CXS2</accession>
<feature type="region of interest" description="Disordered" evidence="2">
    <location>
        <begin position="409"/>
        <end position="462"/>
    </location>
</feature>
<feature type="non-terminal residue" evidence="3">
    <location>
        <position position="1"/>
    </location>
</feature>
<feature type="compositionally biased region" description="Polar residues" evidence="2">
    <location>
        <begin position="162"/>
        <end position="190"/>
    </location>
</feature>
<feature type="region of interest" description="Disordered" evidence="2">
    <location>
        <begin position="579"/>
        <end position="648"/>
    </location>
</feature>
<protein>
    <submittedName>
        <fullName evidence="3">Uncharacterized protein</fullName>
    </submittedName>
</protein>